<name>A0A0D1L6A5_BACIU</name>
<evidence type="ECO:0000313" key="1">
    <source>
        <dbReference type="EMBL" id="KIU11286.1"/>
    </source>
</evidence>
<dbReference type="Proteomes" id="UP000032247">
    <property type="component" value="Unassembled WGS sequence"/>
</dbReference>
<dbReference type="STRING" id="483913.AN935_10510"/>
<gene>
    <name evidence="1" type="ORF">SC09_Contig24orf00215</name>
</gene>
<dbReference type="EMBL" id="JXBC01000003">
    <property type="protein sequence ID" value="KIU11286.1"/>
    <property type="molecule type" value="Genomic_DNA"/>
</dbReference>
<proteinExistence type="predicted"/>
<dbReference type="AlphaFoldDB" id="A0A0D1L6A5"/>
<accession>A0A0D1L6A5</accession>
<dbReference type="PATRIC" id="fig|1423.173.peg.1935"/>
<comment type="caution">
    <text evidence="1">The sequence shown here is derived from an EMBL/GenBank/DDBJ whole genome shotgun (WGS) entry which is preliminary data.</text>
</comment>
<reference evidence="1 2" key="1">
    <citation type="submission" date="2014-12" db="EMBL/GenBank/DDBJ databases">
        <title>Comparative genome analysis of Bacillus coagulans HM-08, Clostridium butyricum HM-68, Bacillus subtilis HM-66 and Bacillus licheniformis BL-09.</title>
        <authorList>
            <person name="Zhang H."/>
        </authorList>
    </citation>
    <scope>NUCLEOTIDE SEQUENCE [LARGE SCALE GENOMIC DNA]</scope>
    <source>
        <strain evidence="1 2">HM-66</strain>
    </source>
</reference>
<evidence type="ECO:0000313" key="2">
    <source>
        <dbReference type="Proteomes" id="UP000032247"/>
    </source>
</evidence>
<protein>
    <submittedName>
        <fullName evidence="1">Spore outermost layer component</fullName>
    </submittedName>
</protein>
<organism evidence="1 2">
    <name type="scientific">Bacillus subtilis</name>
    <dbReference type="NCBI Taxonomy" id="1423"/>
    <lineage>
        <taxon>Bacteria</taxon>
        <taxon>Bacillati</taxon>
        <taxon>Bacillota</taxon>
        <taxon>Bacilli</taxon>
        <taxon>Bacillales</taxon>
        <taxon>Bacillaceae</taxon>
        <taxon>Bacillus</taxon>
    </lineage>
</organism>
<sequence>MSSENAQLKKDLIKAVLSPLFPTATEGGENMDSNLKDLLEAAIDQKVDESETVTAESLLDPSLPARWIFARVTPGTTISIVTDSGDMIGPVVFVDFDQVHGIVFVTQESSVTPAGQATTLIDVDKVESVTFFS</sequence>